<evidence type="ECO:0000313" key="2">
    <source>
        <dbReference type="Proteomes" id="UP000201465"/>
    </source>
</evidence>
<dbReference type="EMBL" id="LT671577">
    <property type="protein sequence ID" value="SHO33396.1"/>
    <property type="molecule type" value="Genomic_DNA"/>
</dbReference>
<dbReference type="GeneID" id="30523294"/>
<dbReference type="Gene3D" id="2.60.120.590">
    <property type="entry name" value="Alpha-ketoglutarate-dependent dioxygenase AlkB-like"/>
    <property type="match status" value="1"/>
</dbReference>
<dbReference type="KEGG" id="vg:30523294"/>
<evidence type="ECO:0000313" key="1">
    <source>
        <dbReference type="EMBL" id="SHO33396.1"/>
    </source>
</evidence>
<keyword evidence="2" id="KW-1185">Reference proteome</keyword>
<dbReference type="RefSeq" id="YP_009329268.1">
    <property type="nucleotide sequence ID" value="NC_032108.1"/>
</dbReference>
<proteinExistence type="predicted"/>
<sequence length="260" mass="29228">MDTITLTFGDVAENHKGMQKLGTLSESGFTLGDLEKAKTWFEKQGKVCLLVDLTELLSEEVSGEEVSPNTSSPDTSSYLLVVKDCVNSLCYGDLYEEQSNLTWDSKALMYGRVVNKKARHNLCFADTEQEADYEQGKGTVIAFSSVPVLEQVRTNLEEAFPGASQLMVEGNRYYDVNKCYIGFHGDSERRKVIGLRLGQPLPLYFAWWYQGKRISQYGEIELEDGDLYCMSSKAVGWDWKKKNTPTLRHAAGNKKTLGIK</sequence>
<dbReference type="OrthoDB" id="13550at10239"/>
<reference evidence="1 2" key="1">
    <citation type="submission" date="2016-11" db="EMBL/GenBank/DDBJ databases">
        <authorList>
            <consortium name="Urmite Genomes"/>
        </authorList>
    </citation>
    <scope>NUCLEOTIDE SEQUENCE [LARGE SCALE GENOMIC DNA]</scope>
    <source>
        <strain evidence="1 2">A11</strain>
    </source>
</reference>
<organism evidence="1 2">
    <name type="scientific">Cedratvirus A11</name>
    <dbReference type="NCBI Taxonomy" id="1903266"/>
    <lineage>
        <taxon>Viruses</taxon>
        <taxon>Pithoviruses</taxon>
        <taxon>Orthocedratvirinae</taxon>
        <taxon>Alphacedratvirus</taxon>
        <taxon>Alphacedratvirus aljazairmassiliense</taxon>
    </lineage>
</organism>
<accession>A0A1M7XUN3</accession>
<dbReference type="InterPro" id="IPR037151">
    <property type="entry name" value="AlkB-like_sf"/>
</dbReference>
<name>A0A1M7XUN3_9VIRU</name>
<protein>
    <submittedName>
        <fullName evidence="1">2OG-Fe(II) oxygenase</fullName>
    </submittedName>
</protein>
<dbReference type="Proteomes" id="UP000201465">
    <property type="component" value="Segment"/>
</dbReference>
<gene>
    <name evidence="1" type="ORF">BQ3484_328</name>
</gene>